<organism evidence="1 2">
    <name type="scientific">Olea europaea subsp. europaea</name>
    <dbReference type="NCBI Taxonomy" id="158383"/>
    <lineage>
        <taxon>Eukaryota</taxon>
        <taxon>Viridiplantae</taxon>
        <taxon>Streptophyta</taxon>
        <taxon>Embryophyta</taxon>
        <taxon>Tracheophyta</taxon>
        <taxon>Spermatophyta</taxon>
        <taxon>Magnoliopsida</taxon>
        <taxon>eudicotyledons</taxon>
        <taxon>Gunneridae</taxon>
        <taxon>Pentapetalae</taxon>
        <taxon>asterids</taxon>
        <taxon>lamiids</taxon>
        <taxon>Lamiales</taxon>
        <taxon>Oleaceae</taxon>
        <taxon>Oleeae</taxon>
        <taxon>Olea</taxon>
    </lineage>
</organism>
<dbReference type="Gramene" id="OE9A016520T1">
    <property type="protein sequence ID" value="OE9A016520C1"/>
    <property type="gene ID" value="OE9A016520"/>
</dbReference>
<accession>A0A8S0QJ38</accession>
<protein>
    <submittedName>
        <fullName evidence="1">Uncharacterized protein</fullName>
    </submittedName>
</protein>
<keyword evidence="2" id="KW-1185">Reference proteome</keyword>
<comment type="caution">
    <text evidence="1">The sequence shown here is derived from an EMBL/GenBank/DDBJ whole genome shotgun (WGS) entry which is preliminary data.</text>
</comment>
<dbReference type="OrthoDB" id="19908at2759"/>
<evidence type="ECO:0000313" key="1">
    <source>
        <dbReference type="EMBL" id="CAA2965576.1"/>
    </source>
</evidence>
<reference evidence="1 2" key="1">
    <citation type="submission" date="2019-12" db="EMBL/GenBank/DDBJ databases">
        <authorList>
            <person name="Alioto T."/>
            <person name="Alioto T."/>
            <person name="Gomez Garrido J."/>
        </authorList>
    </citation>
    <scope>NUCLEOTIDE SEQUENCE [LARGE SCALE GENOMIC DNA]</scope>
</reference>
<sequence>MSVVNYLEALEQKNLGEKLLKASRLPIAWFPYNTLGKRRNDPNLLVLEFELKAMGAELHYTQRSTPGDLVLHHLFEGYRAWEDRKYMENLELAIAEVAQ</sequence>
<evidence type="ECO:0000313" key="2">
    <source>
        <dbReference type="Proteomes" id="UP000594638"/>
    </source>
</evidence>
<dbReference type="Proteomes" id="UP000594638">
    <property type="component" value="Unassembled WGS sequence"/>
</dbReference>
<dbReference type="EMBL" id="CACTIH010001846">
    <property type="protein sequence ID" value="CAA2965576.1"/>
    <property type="molecule type" value="Genomic_DNA"/>
</dbReference>
<name>A0A8S0QJ38_OLEEU</name>
<dbReference type="AlphaFoldDB" id="A0A8S0QJ38"/>
<proteinExistence type="predicted"/>
<gene>
    <name evidence="1" type="ORF">OLEA9_A016520</name>
</gene>